<reference evidence="3" key="2">
    <citation type="submission" date="2020-05" db="UniProtKB">
        <authorList>
            <consortium name="EnsemblMetazoa"/>
        </authorList>
    </citation>
    <scope>IDENTIFICATION</scope>
</reference>
<dbReference type="AlphaFoldDB" id="A0A084VYS2"/>
<dbReference type="Proteomes" id="UP000030765">
    <property type="component" value="Unassembled WGS sequence"/>
</dbReference>
<gene>
    <name evidence="2" type="ORF">ZHAS_00010884</name>
</gene>
<feature type="region of interest" description="Disordered" evidence="1">
    <location>
        <begin position="84"/>
        <end position="104"/>
    </location>
</feature>
<evidence type="ECO:0000313" key="3">
    <source>
        <dbReference type="EnsemblMetazoa" id="ASIC010884-PA"/>
    </source>
</evidence>
<proteinExistence type="predicted"/>
<dbReference type="STRING" id="74873.A0A084VYS2"/>
<sequence>MIGPIHIPAKRPPAFDPDTRLRHSYPWGYDSAADSAYHAQYPPYALATDIKPMYYPSYPTDANFQPHHYYPKYEADAYIAASTERSRGVTGDPPSLQSSYESYNSSGLRSYPGETYPNPGSSLSVGVSGVGSCTPSNPLEWTGNVTPEDDDQLKVELCDVPTAPMCSHIPHPHLVNYHQH</sequence>
<organism evidence="2">
    <name type="scientific">Anopheles sinensis</name>
    <name type="common">Mosquito</name>
    <dbReference type="NCBI Taxonomy" id="74873"/>
    <lineage>
        <taxon>Eukaryota</taxon>
        <taxon>Metazoa</taxon>
        <taxon>Ecdysozoa</taxon>
        <taxon>Arthropoda</taxon>
        <taxon>Hexapoda</taxon>
        <taxon>Insecta</taxon>
        <taxon>Pterygota</taxon>
        <taxon>Neoptera</taxon>
        <taxon>Endopterygota</taxon>
        <taxon>Diptera</taxon>
        <taxon>Nematocera</taxon>
        <taxon>Culicoidea</taxon>
        <taxon>Culicidae</taxon>
        <taxon>Anophelinae</taxon>
        <taxon>Anopheles</taxon>
    </lineage>
</organism>
<accession>A0A084VYS2</accession>
<evidence type="ECO:0000256" key="1">
    <source>
        <dbReference type="SAM" id="MobiDB-lite"/>
    </source>
</evidence>
<dbReference type="EnsemblMetazoa" id="ASIC010884-RA">
    <property type="protein sequence ID" value="ASIC010884-PA"/>
    <property type="gene ID" value="ASIC010884"/>
</dbReference>
<evidence type="ECO:0000313" key="4">
    <source>
        <dbReference type="Proteomes" id="UP000030765"/>
    </source>
</evidence>
<dbReference type="VEuPathDB" id="VectorBase:ASIC010884"/>
<keyword evidence="4" id="KW-1185">Reference proteome</keyword>
<dbReference type="EMBL" id="KE525233">
    <property type="protein sequence ID" value="KFB43116.1"/>
    <property type="molecule type" value="Genomic_DNA"/>
</dbReference>
<name>A0A084VYS2_ANOSI</name>
<dbReference type="VEuPathDB" id="VectorBase:ASIS020073"/>
<dbReference type="EMBL" id="ATLV01018425">
    <property type="status" value="NOT_ANNOTATED_CDS"/>
    <property type="molecule type" value="Genomic_DNA"/>
</dbReference>
<dbReference type="OrthoDB" id="7743872at2759"/>
<evidence type="ECO:0000313" key="2">
    <source>
        <dbReference type="EMBL" id="KFB43116.1"/>
    </source>
</evidence>
<protein>
    <submittedName>
        <fullName evidence="2 3">Abdominal-B</fullName>
    </submittedName>
</protein>
<reference evidence="2 4" key="1">
    <citation type="journal article" date="2014" name="BMC Genomics">
        <title>Genome sequence of Anopheles sinensis provides insight into genetics basis of mosquito competence for malaria parasites.</title>
        <authorList>
            <person name="Zhou D."/>
            <person name="Zhang D."/>
            <person name="Ding G."/>
            <person name="Shi L."/>
            <person name="Hou Q."/>
            <person name="Ye Y."/>
            <person name="Xu Y."/>
            <person name="Zhou H."/>
            <person name="Xiong C."/>
            <person name="Li S."/>
            <person name="Yu J."/>
            <person name="Hong S."/>
            <person name="Yu X."/>
            <person name="Zou P."/>
            <person name="Chen C."/>
            <person name="Chang X."/>
            <person name="Wang W."/>
            <person name="Lv Y."/>
            <person name="Sun Y."/>
            <person name="Ma L."/>
            <person name="Shen B."/>
            <person name="Zhu C."/>
        </authorList>
    </citation>
    <scope>NUCLEOTIDE SEQUENCE [LARGE SCALE GENOMIC DNA]</scope>
</reference>
<feature type="compositionally biased region" description="Low complexity" evidence="1">
    <location>
        <begin position="95"/>
        <end position="104"/>
    </location>
</feature>